<evidence type="ECO:0000256" key="3">
    <source>
        <dbReference type="ARBA" id="ARBA00022692"/>
    </source>
</evidence>
<evidence type="ECO:0000256" key="4">
    <source>
        <dbReference type="ARBA" id="ARBA00022989"/>
    </source>
</evidence>
<feature type="non-terminal residue" evidence="7">
    <location>
        <position position="1"/>
    </location>
</feature>
<dbReference type="PANTHER" id="PTHR39087">
    <property type="entry name" value="UPF0104 MEMBRANE PROTEIN MJ1595"/>
    <property type="match status" value="1"/>
</dbReference>
<dbReference type="GO" id="GO:0005886">
    <property type="term" value="C:plasma membrane"/>
    <property type="evidence" value="ECO:0007669"/>
    <property type="project" value="UniProtKB-SubCell"/>
</dbReference>
<feature type="transmembrane region" description="Helical" evidence="6">
    <location>
        <begin position="92"/>
        <end position="118"/>
    </location>
</feature>
<proteinExistence type="predicted"/>
<accession>A0A382LZ88</accession>
<dbReference type="EMBL" id="UINC01089704">
    <property type="protein sequence ID" value="SVC41015.1"/>
    <property type="molecule type" value="Genomic_DNA"/>
</dbReference>
<dbReference type="PANTHER" id="PTHR39087:SF2">
    <property type="entry name" value="UPF0104 MEMBRANE PROTEIN MJ1595"/>
    <property type="match status" value="1"/>
</dbReference>
<evidence type="ECO:0008006" key="8">
    <source>
        <dbReference type="Google" id="ProtNLM"/>
    </source>
</evidence>
<evidence type="ECO:0000313" key="7">
    <source>
        <dbReference type="EMBL" id="SVC41015.1"/>
    </source>
</evidence>
<dbReference type="AlphaFoldDB" id="A0A382LZ88"/>
<sequence>ILFNVVNGFSPLGKSRNKGIISFYTVYLWIIYFACVYLIVIAVGIELNWQQVGLLLIATTLSISVPAAPGYVGTYHAVVIYMMVSVFDMDLAISQSLAIILHAVGFIPFVIVGAWFFAKSSVQLAEIKNV</sequence>
<dbReference type="Pfam" id="PF03706">
    <property type="entry name" value="LPG_synthase_TM"/>
    <property type="match status" value="1"/>
</dbReference>
<keyword evidence="2" id="KW-1003">Cell membrane</keyword>
<evidence type="ECO:0000256" key="1">
    <source>
        <dbReference type="ARBA" id="ARBA00004651"/>
    </source>
</evidence>
<keyword evidence="3 6" id="KW-0812">Transmembrane</keyword>
<name>A0A382LZ88_9ZZZZ</name>
<protein>
    <recommendedName>
        <fullName evidence="8">TIGR00374 family protein</fullName>
    </recommendedName>
</protein>
<feature type="transmembrane region" description="Helical" evidence="6">
    <location>
        <begin position="20"/>
        <end position="45"/>
    </location>
</feature>
<keyword evidence="4 6" id="KW-1133">Transmembrane helix</keyword>
<evidence type="ECO:0000256" key="6">
    <source>
        <dbReference type="SAM" id="Phobius"/>
    </source>
</evidence>
<organism evidence="7">
    <name type="scientific">marine metagenome</name>
    <dbReference type="NCBI Taxonomy" id="408172"/>
    <lineage>
        <taxon>unclassified sequences</taxon>
        <taxon>metagenomes</taxon>
        <taxon>ecological metagenomes</taxon>
    </lineage>
</organism>
<comment type="subcellular location">
    <subcellularLocation>
        <location evidence="1">Cell membrane</location>
        <topology evidence="1">Multi-pass membrane protein</topology>
    </subcellularLocation>
</comment>
<keyword evidence="5 6" id="KW-0472">Membrane</keyword>
<dbReference type="InterPro" id="IPR022791">
    <property type="entry name" value="L-PG_synthase/AglD"/>
</dbReference>
<feature type="transmembrane region" description="Helical" evidence="6">
    <location>
        <begin position="52"/>
        <end position="72"/>
    </location>
</feature>
<evidence type="ECO:0000256" key="5">
    <source>
        <dbReference type="ARBA" id="ARBA00023136"/>
    </source>
</evidence>
<reference evidence="7" key="1">
    <citation type="submission" date="2018-05" db="EMBL/GenBank/DDBJ databases">
        <authorList>
            <person name="Lanie J.A."/>
            <person name="Ng W.-L."/>
            <person name="Kazmierczak K.M."/>
            <person name="Andrzejewski T.M."/>
            <person name="Davidsen T.M."/>
            <person name="Wayne K.J."/>
            <person name="Tettelin H."/>
            <person name="Glass J.I."/>
            <person name="Rusch D."/>
            <person name="Podicherti R."/>
            <person name="Tsui H.-C.T."/>
            <person name="Winkler M.E."/>
        </authorList>
    </citation>
    <scope>NUCLEOTIDE SEQUENCE</scope>
</reference>
<evidence type="ECO:0000256" key="2">
    <source>
        <dbReference type="ARBA" id="ARBA00022475"/>
    </source>
</evidence>
<gene>
    <name evidence="7" type="ORF">METZ01_LOCUS293869</name>
</gene>